<accession>A0AAW8R1M8</accession>
<dbReference type="GO" id="GO:0005524">
    <property type="term" value="F:ATP binding"/>
    <property type="evidence" value="ECO:0007669"/>
    <property type="project" value="UniProtKB-UniRule"/>
</dbReference>
<dbReference type="PANTHER" id="PTHR20861">
    <property type="entry name" value="HOMOSERINE/4-DIPHOSPHOCYTIDYL-2-C-METHYL-D-ERYTHRITOL KINASE"/>
    <property type="match status" value="1"/>
</dbReference>
<evidence type="ECO:0000259" key="13">
    <source>
        <dbReference type="Pfam" id="PF00288"/>
    </source>
</evidence>
<comment type="similarity">
    <text evidence="2 12">Belongs to the GHMP kinase family. Homoserine kinase subfamily.</text>
</comment>
<comment type="catalytic activity">
    <reaction evidence="11 12">
        <text>L-homoserine + ATP = O-phospho-L-homoserine + ADP + H(+)</text>
        <dbReference type="Rhea" id="RHEA:13985"/>
        <dbReference type="ChEBI" id="CHEBI:15378"/>
        <dbReference type="ChEBI" id="CHEBI:30616"/>
        <dbReference type="ChEBI" id="CHEBI:57476"/>
        <dbReference type="ChEBI" id="CHEBI:57590"/>
        <dbReference type="ChEBI" id="CHEBI:456216"/>
        <dbReference type="EC" id="2.7.1.39"/>
    </reaction>
</comment>
<dbReference type="RefSeq" id="WP_311361969.1">
    <property type="nucleotide sequence ID" value="NZ_JAVRIE010000004.1"/>
</dbReference>
<dbReference type="Pfam" id="PF08544">
    <property type="entry name" value="GHMP_kinases_C"/>
    <property type="match status" value="1"/>
</dbReference>
<keyword evidence="8 12" id="KW-0547">Nucleotide-binding</keyword>
<dbReference type="InterPro" id="IPR013750">
    <property type="entry name" value="GHMP_kinase_C_dom"/>
</dbReference>
<evidence type="ECO:0000256" key="7">
    <source>
        <dbReference type="ARBA" id="ARBA00022697"/>
    </source>
</evidence>
<dbReference type="GO" id="GO:0005737">
    <property type="term" value="C:cytoplasm"/>
    <property type="evidence" value="ECO:0007669"/>
    <property type="project" value="UniProtKB-SubCell"/>
</dbReference>
<evidence type="ECO:0000256" key="11">
    <source>
        <dbReference type="ARBA" id="ARBA00049375"/>
    </source>
</evidence>
<evidence type="ECO:0000256" key="6">
    <source>
        <dbReference type="ARBA" id="ARBA00022679"/>
    </source>
</evidence>
<comment type="subcellular location">
    <subcellularLocation>
        <location evidence="12">Cytoplasm</location>
    </subcellularLocation>
</comment>
<dbReference type="InterPro" id="IPR006204">
    <property type="entry name" value="GHMP_kinase_N_dom"/>
</dbReference>
<dbReference type="SUPFAM" id="SSF54211">
    <property type="entry name" value="Ribosomal protein S5 domain 2-like"/>
    <property type="match status" value="1"/>
</dbReference>
<protein>
    <recommendedName>
        <fullName evidence="4 12">Homoserine kinase</fullName>
        <shortName evidence="12">HK</shortName>
        <shortName evidence="12">HSK</shortName>
        <ecNumber evidence="3 12">2.7.1.39</ecNumber>
    </recommendedName>
</protein>
<evidence type="ECO:0000256" key="10">
    <source>
        <dbReference type="ARBA" id="ARBA00022840"/>
    </source>
</evidence>
<comment type="function">
    <text evidence="12">Catalyzes the ATP-dependent phosphorylation of L-homoserine to L-homoserine phosphate.</text>
</comment>
<keyword evidence="10 12" id="KW-0067">ATP-binding</keyword>
<proteinExistence type="inferred from homology"/>
<comment type="pathway">
    <text evidence="1 12">Amino-acid biosynthesis; L-threonine biosynthesis; L-threonine from L-aspartate: step 4/5.</text>
</comment>
<reference evidence="15 16" key="1">
    <citation type="submission" date="2023-09" db="EMBL/GenBank/DDBJ databases">
        <authorList>
            <person name="Rey-Velasco X."/>
        </authorList>
    </citation>
    <scope>NUCLEOTIDE SEQUENCE [LARGE SCALE GENOMIC DNA]</scope>
    <source>
        <strain evidence="15 16">W409</strain>
    </source>
</reference>
<dbReference type="SUPFAM" id="SSF55060">
    <property type="entry name" value="GHMP Kinase, C-terminal domain"/>
    <property type="match status" value="1"/>
</dbReference>
<evidence type="ECO:0000256" key="1">
    <source>
        <dbReference type="ARBA" id="ARBA00005015"/>
    </source>
</evidence>
<keyword evidence="16" id="KW-1185">Reference proteome</keyword>
<dbReference type="PRINTS" id="PR00958">
    <property type="entry name" value="HOMSERKINASE"/>
</dbReference>
<dbReference type="Gene3D" id="3.30.230.10">
    <property type="match status" value="1"/>
</dbReference>
<keyword evidence="6 12" id="KW-0808">Transferase</keyword>
<dbReference type="InterPro" id="IPR020568">
    <property type="entry name" value="Ribosomal_Su5_D2-typ_SF"/>
</dbReference>
<keyword evidence="5 12" id="KW-0028">Amino-acid biosynthesis</keyword>
<keyword evidence="7 12" id="KW-0791">Threonine biosynthesis</keyword>
<dbReference type="GO" id="GO:0004413">
    <property type="term" value="F:homoserine kinase activity"/>
    <property type="evidence" value="ECO:0007669"/>
    <property type="project" value="UniProtKB-UniRule"/>
</dbReference>
<dbReference type="InterPro" id="IPR036554">
    <property type="entry name" value="GHMP_kinase_C_sf"/>
</dbReference>
<keyword evidence="12" id="KW-0963">Cytoplasm</keyword>
<dbReference type="InterPro" id="IPR000870">
    <property type="entry name" value="Homoserine_kinase"/>
</dbReference>
<evidence type="ECO:0000256" key="9">
    <source>
        <dbReference type="ARBA" id="ARBA00022777"/>
    </source>
</evidence>
<dbReference type="GO" id="GO:0009088">
    <property type="term" value="P:threonine biosynthetic process"/>
    <property type="evidence" value="ECO:0007669"/>
    <property type="project" value="UniProtKB-UniRule"/>
</dbReference>
<dbReference type="InterPro" id="IPR014721">
    <property type="entry name" value="Ribsml_uS5_D2-typ_fold_subgr"/>
</dbReference>
<evidence type="ECO:0000313" key="16">
    <source>
        <dbReference type="Proteomes" id="UP001249020"/>
    </source>
</evidence>
<dbReference type="AlphaFoldDB" id="A0AAW8R1M8"/>
<evidence type="ECO:0000259" key="14">
    <source>
        <dbReference type="Pfam" id="PF08544"/>
    </source>
</evidence>
<dbReference type="HAMAP" id="MF_00384">
    <property type="entry name" value="Homoser_kinase"/>
    <property type="match status" value="1"/>
</dbReference>
<dbReference type="Gene3D" id="3.30.70.890">
    <property type="entry name" value="GHMP kinase, C-terminal domain"/>
    <property type="match status" value="1"/>
</dbReference>
<dbReference type="NCBIfam" id="NF002288">
    <property type="entry name" value="PRK01212.1-4"/>
    <property type="match status" value="1"/>
</dbReference>
<evidence type="ECO:0000256" key="5">
    <source>
        <dbReference type="ARBA" id="ARBA00022605"/>
    </source>
</evidence>
<gene>
    <name evidence="12 15" type="primary">thrB</name>
    <name evidence="15" type="ORF">RM544_11680</name>
</gene>
<dbReference type="Pfam" id="PF00288">
    <property type="entry name" value="GHMP_kinases_N"/>
    <property type="match status" value="1"/>
</dbReference>
<dbReference type="PIRSF" id="PIRSF000676">
    <property type="entry name" value="Homoser_kin"/>
    <property type="match status" value="1"/>
</dbReference>
<keyword evidence="9 12" id="KW-0418">Kinase</keyword>
<dbReference type="InterPro" id="IPR006203">
    <property type="entry name" value="GHMP_knse_ATP-bd_CS"/>
</dbReference>
<evidence type="ECO:0000256" key="3">
    <source>
        <dbReference type="ARBA" id="ARBA00012078"/>
    </source>
</evidence>
<dbReference type="EC" id="2.7.1.39" evidence="3 12"/>
<dbReference type="PROSITE" id="PS00627">
    <property type="entry name" value="GHMP_KINASES_ATP"/>
    <property type="match status" value="1"/>
</dbReference>
<dbReference type="NCBIfam" id="TIGR00191">
    <property type="entry name" value="thrB"/>
    <property type="match status" value="1"/>
</dbReference>
<dbReference type="Proteomes" id="UP001249020">
    <property type="component" value="Unassembled WGS sequence"/>
</dbReference>
<comment type="caution">
    <text evidence="15">The sequence shown here is derived from an EMBL/GenBank/DDBJ whole genome shotgun (WGS) entry which is preliminary data.</text>
</comment>
<feature type="binding site" evidence="12">
    <location>
        <begin position="106"/>
        <end position="116"/>
    </location>
    <ligand>
        <name>ATP</name>
        <dbReference type="ChEBI" id="CHEBI:30616"/>
    </ligand>
</feature>
<dbReference type="EMBL" id="JAVRIE010000004">
    <property type="protein sequence ID" value="MDT0583201.1"/>
    <property type="molecule type" value="Genomic_DNA"/>
</dbReference>
<dbReference type="PANTHER" id="PTHR20861:SF1">
    <property type="entry name" value="HOMOSERINE KINASE"/>
    <property type="match status" value="1"/>
</dbReference>
<evidence type="ECO:0000256" key="2">
    <source>
        <dbReference type="ARBA" id="ARBA00007370"/>
    </source>
</evidence>
<name>A0AAW8R1M8_9ALTE</name>
<evidence type="ECO:0000313" key="15">
    <source>
        <dbReference type="EMBL" id="MDT0583201.1"/>
    </source>
</evidence>
<evidence type="ECO:0000256" key="8">
    <source>
        <dbReference type="ARBA" id="ARBA00022741"/>
    </source>
</evidence>
<organism evidence="15 16">
    <name type="scientific">Brumicola blandensis</name>
    <dbReference type="NCBI Taxonomy" id="3075611"/>
    <lineage>
        <taxon>Bacteria</taxon>
        <taxon>Pseudomonadati</taxon>
        <taxon>Pseudomonadota</taxon>
        <taxon>Gammaproteobacteria</taxon>
        <taxon>Alteromonadales</taxon>
        <taxon>Alteromonadaceae</taxon>
        <taxon>Brumicola</taxon>
    </lineage>
</organism>
<feature type="domain" description="GHMP kinase N-terminal" evidence="13">
    <location>
        <begin position="74"/>
        <end position="165"/>
    </location>
</feature>
<feature type="domain" description="GHMP kinase C-terminal" evidence="14">
    <location>
        <begin position="227"/>
        <end position="302"/>
    </location>
</feature>
<evidence type="ECO:0000256" key="4">
    <source>
        <dbReference type="ARBA" id="ARBA00017858"/>
    </source>
</evidence>
<sequence length="326" mass="35093">MSDNKETTSAKVTRAFAPASIGNVSLGFDLLGAALQPIDGKRLGDWVEVKDAETFSLTVDGTFADRLPTGSDNNIVTKCFEFFQAALADANKAPLNVAMHLHKALPIGSGLGSSASSIVAAFYALNEHANKPFDEDQLLTMMGELEGQISGSIHYDNVAPSYLGGLVLMTGEESPVAVKLPCFDNWYWVVCYSGISVSTAEARRLLPQEYSLSSTLDFGRQLSVFVHSLYAKDEALAAKMMTDVIAEEHRKVLLPRFDDAREAANANNALAFGISGSGPTVFAVARELDDANAIKAWLEKEYIQNEDGFSHVCQLSTQGTQVLPSA</sequence>
<evidence type="ECO:0000256" key="12">
    <source>
        <dbReference type="HAMAP-Rule" id="MF_00384"/>
    </source>
</evidence>